<keyword evidence="7" id="KW-0597">Phosphoprotein</keyword>
<dbReference type="PANTHER" id="PTHR19237:SF20">
    <property type="entry name" value="NUCLEOBINDIN 1"/>
    <property type="match status" value="1"/>
</dbReference>
<evidence type="ECO:0000256" key="13">
    <source>
        <dbReference type="SAM" id="SignalP"/>
    </source>
</evidence>
<comment type="caution">
    <text evidence="15">The sequence shown here is derived from an EMBL/GenBank/DDBJ whole genome shotgun (WGS) entry which is preliminary data.</text>
</comment>
<keyword evidence="5" id="KW-0963">Cytoplasm</keyword>
<evidence type="ECO:0000259" key="14">
    <source>
        <dbReference type="Pfam" id="PF25434"/>
    </source>
</evidence>
<dbReference type="PANTHER" id="PTHR19237">
    <property type="entry name" value="NUCLEOBINDIN"/>
    <property type="match status" value="1"/>
</dbReference>
<evidence type="ECO:0000256" key="7">
    <source>
        <dbReference type="ARBA" id="ARBA00022553"/>
    </source>
</evidence>
<evidence type="ECO:0000256" key="2">
    <source>
        <dbReference type="ARBA" id="ARBA00004496"/>
    </source>
</evidence>
<keyword evidence="8 13" id="KW-0732">Signal</keyword>
<evidence type="ECO:0000256" key="9">
    <source>
        <dbReference type="ARBA" id="ARBA00022737"/>
    </source>
</evidence>
<feature type="signal peptide" evidence="13">
    <location>
        <begin position="1"/>
        <end position="20"/>
    </location>
</feature>
<dbReference type="AlphaFoldDB" id="A0AAV2RED2"/>
<evidence type="ECO:0000256" key="6">
    <source>
        <dbReference type="ARBA" id="ARBA00022525"/>
    </source>
</evidence>
<evidence type="ECO:0000256" key="1">
    <source>
        <dbReference type="ARBA" id="ARBA00004370"/>
    </source>
</evidence>
<keyword evidence="11" id="KW-0472">Membrane</keyword>
<feature type="non-terminal residue" evidence="15">
    <location>
        <position position="278"/>
    </location>
</feature>
<name>A0AAV2RED2_MEGNR</name>
<protein>
    <recommendedName>
        <fullName evidence="14">NUCB1-like N-terminal domain-containing protein</fullName>
    </recommendedName>
</protein>
<dbReference type="InterPro" id="IPR040250">
    <property type="entry name" value="Nucleobindin"/>
</dbReference>
<dbReference type="EMBL" id="CAXKWB010018860">
    <property type="protein sequence ID" value="CAL4121295.1"/>
    <property type="molecule type" value="Genomic_DNA"/>
</dbReference>
<dbReference type="Pfam" id="PF25434">
    <property type="entry name" value="NUCB1_N"/>
    <property type="match status" value="1"/>
</dbReference>
<evidence type="ECO:0000256" key="10">
    <source>
        <dbReference type="ARBA" id="ARBA00023034"/>
    </source>
</evidence>
<feature type="domain" description="NUCB1-like N-terminal" evidence="14">
    <location>
        <begin position="25"/>
        <end position="157"/>
    </location>
</feature>
<evidence type="ECO:0000313" key="15">
    <source>
        <dbReference type="EMBL" id="CAL4121295.1"/>
    </source>
</evidence>
<gene>
    <name evidence="15" type="ORF">MNOR_LOCUS22429</name>
</gene>
<dbReference type="GO" id="GO:0005793">
    <property type="term" value="C:endoplasmic reticulum-Golgi intermediate compartment"/>
    <property type="evidence" value="ECO:0007669"/>
    <property type="project" value="TreeGrafter"/>
</dbReference>
<dbReference type="Proteomes" id="UP001497623">
    <property type="component" value="Unassembled WGS sequence"/>
</dbReference>
<comment type="subcellular location">
    <subcellularLocation>
        <location evidence="2">Cytoplasm</location>
    </subcellularLocation>
    <subcellularLocation>
        <location evidence="3">Golgi apparatus</location>
    </subcellularLocation>
    <subcellularLocation>
        <location evidence="1">Membrane</location>
    </subcellularLocation>
    <subcellularLocation>
        <location evidence="4">Secreted</location>
    </subcellularLocation>
</comment>
<keyword evidence="10" id="KW-0333">Golgi apparatus</keyword>
<evidence type="ECO:0000256" key="11">
    <source>
        <dbReference type="ARBA" id="ARBA00023136"/>
    </source>
</evidence>
<proteinExistence type="predicted"/>
<sequence>MKCLLFLGVVVIIGNHAVSGAAIPNKHKEEPKEELKPEEQQGEDWELNLEYGRYLKEVVQALESDPEFRKKLETAEIDDIKSGKIARELHFVNHNIRTKLDELKRREVERLRHLAVKEHEKATGVDRAKLKMPGHLDLKSHTRFEVEDLKNLIVKTTQDLEKVDKQRKQEFTTYEMEKEFERQQELNALDEEHKKQEEQKHEEEMKKHKEHPKLHEPGSKQQYEEVWEEQDHMKSEDFDPKTFFKLHGKTKNRFVDVAVDITCSYDELDQNYDLNIGE</sequence>
<feature type="region of interest" description="Disordered" evidence="12">
    <location>
        <begin position="193"/>
        <end position="232"/>
    </location>
</feature>
<keyword evidence="16" id="KW-1185">Reference proteome</keyword>
<dbReference type="GO" id="GO:0005509">
    <property type="term" value="F:calcium ion binding"/>
    <property type="evidence" value="ECO:0007669"/>
    <property type="project" value="TreeGrafter"/>
</dbReference>
<evidence type="ECO:0000256" key="5">
    <source>
        <dbReference type="ARBA" id="ARBA00022490"/>
    </source>
</evidence>
<dbReference type="InterPro" id="IPR057576">
    <property type="entry name" value="NUCB1_N"/>
</dbReference>
<evidence type="ECO:0000256" key="12">
    <source>
        <dbReference type="SAM" id="MobiDB-lite"/>
    </source>
</evidence>
<dbReference type="GO" id="GO:0070062">
    <property type="term" value="C:extracellular exosome"/>
    <property type="evidence" value="ECO:0007669"/>
    <property type="project" value="TreeGrafter"/>
</dbReference>
<accession>A0AAV2RED2</accession>
<dbReference type="GO" id="GO:0005794">
    <property type="term" value="C:Golgi apparatus"/>
    <property type="evidence" value="ECO:0007669"/>
    <property type="project" value="UniProtKB-SubCell"/>
</dbReference>
<organism evidence="15 16">
    <name type="scientific">Meganyctiphanes norvegica</name>
    <name type="common">Northern krill</name>
    <name type="synonym">Thysanopoda norvegica</name>
    <dbReference type="NCBI Taxonomy" id="48144"/>
    <lineage>
        <taxon>Eukaryota</taxon>
        <taxon>Metazoa</taxon>
        <taxon>Ecdysozoa</taxon>
        <taxon>Arthropoda</taxon>
        <taxon>Crustacea</taxon>
        <taxon>Multicrustacea</taxon>
        <taxon>Malacostraca</taxon>
        <taxon>Eumalacostraca</taxon>
        <taxon>Eucarida</taxon>
        <taxon>Euphausiacea</taxon>
        <taxon>Euphausiidae</taxon>
        <taxon>Meganyctiphanes</taxon>
    </lineage>
</organism>
<evidence type="ECO:0000256" key="4">
    <source>
        <dbReference type="ARBA" id="ARBA00004613"/>
    </source>
</evidence>
<evidence type="ECO:0000256" key="3">
    <source>
        <dbReference type="ARBA" id="ARBA00004555"/>
    </source>
</evidence>
<keyword evidence="6" id="KW-0964">Secreted</keyword>
<keyword evidence="9" id="KW-0677">Repeat</keyword>
<evidence type="ECO:0000256" key="8">
    <source>
        <dbReference type="ARBA" id="ARBA00022729"/>
    </source>
</evidence>
<feature type="chain" id="PRO_5043898349" description="NUCB1-like N-terminal domain-containing protein" evidence="13">
    <location>
        <begin position="21"/>
        <end position="278"/>
    </location>
</feature>
<evidence type="ECO:0000313" key="16">
    <source>
        <dbReference type="Proteomes" id="UP001497623"/>
    </source>
</evidence>
<feature type="compositionally biased region" description="Basic and acidic residues" evidence="12">
    <location>
        <begin position="193"/>
        <end position="218"/>
    </location>
</feature>
<reference evidence="15 16" key="1">
    <citation type="submission" date="2024-05" db="EMBL/GenBank/DDBJ databases">
        <authorList>
            <person name="Wallberg A."/>
        </authorList>
    </citation>
    <scope>NUCLEOTIDE SEQUENCE [LARGE SCALE GENOMIC DNA]</scope>
</reference>
<dbReference type="GO" id="GO:0016020">
    <property type="term" value="C:membrane"/>
    <property type="evidence" value="ECO:0007669"/>
    <property type="project" value="UniProtKB-SubCell"/>
</dbReference>